<name>Q56661_VIBCL</name>
<sequence>MGNLLNSMWYQYEKIPTRCRIIGGDSGFCVLGMALVAAGSYYKREAELMIKSSNAFDVIEL</sequence>
<proteinExistence type="predicted"/>
<keyword evidence="1" id="KW-0472">Membrane</keyword>
<accession>Q56661</accession>
<organism evidence="2">
    <name type="scientific">Vibrio cholerae</name>
    <dbReference type="NCBI Taxonomy" id="666"/>
    <lineage>
        <taxon>Bacteria</taxon>
        <taxon>Pseudomonadati</taxon>
        <taxon>Pseudomonadota</taxon>
        <taxon>Gammaproteobacteria</taxon>
        <taxon>Vibrionales</taxon>
        <taxon>Vibrionaceae</taxon>
        <taxon>Vibrio</taxon>
    </lineage>
</organism>
<evidence type="ECO:0000313" key="2">
    <source>
        <dbReference type="EMBL" id="AAA88689.1"/>
    </source>
</evidence>
<dbReference type="AlphaFoldDB" id="Q56661"/>
<feature type="transmembrane region" description="Helical" evidence="1">
    <location>
        <begin position="20"/>
        <end position="42"/>
    </location>
</feature>
<reference evidence="2" key="1">
    <citation type="journal article" date="1989" name="Gene">
        <title>Nucleotide sequence of the structural gene, tcpA, for a major pilin subunit of Vibrio cholerae.</title>
        <authorList>
            <person name="Faast R."/>
            <person name="Ogierman M.A."/>
            <person name="Stroeher U.H."/>
            <person name="Manning P.A."/>
        </authorList>
    </citation>
    <scope>NUCLEOTIDE SEQUENCE</scope>
    <source>
        <strain evidence="2">Z17561</strain>
    </source>
</reference>
<protein>
    <submittedName>
        <fullName evidence="2">Uncharacterized protein</fullName>
    </submittedName>
</protein>
<evidence type="ECO:0000256" key="1">
    <source>
        <dbReference type="SAM" id="Phobius"/>
    </source>
</evidence>
<keyword evidence="1" id="KW-1133">Transmembrane helix</keyword>
<dbReference type="EMBL" id="M33514">
    <property type="protein sequence ID" value="AAA88689.1"/>
    <property type="molecule type" value="Genomic_DNA"/>
</dbReference>
<keyword evidence="1" id="KW-0812">Transmembrane</keyword>
<feature type="non-terminal residue" evidence="2">
    <location>
        <position position="61"/>
    </location>
</feature>